<protein>
    <recommendedName>
        <fullName evidence="3">GAF domain-containing protein</fullName>
    </recommendedName>
</protein>
<name>A0ABY3W2X3_9MICC</name>
<evidence type="ECO:0000313" key="1">
    <source>
        <dbReference type="EMBL" id="UNK44424.1"/>
    </source>
</evidence>
<proteinExistence type="predicted"/>
<sequence>MSAAVDQGRAHYTDRVVNLLITNISRDPVLVTSATLHSALYEGAADWKPTRTGGTRVAAGSTVSLPAELPPAQCSAGQQAEAATHRITVTMDSERSGLSTVEVRASDPHNVLSRNHSEDCLAQAAASVAELRIDQTLKVLPGSGSAVVGIAVEPSGGKDSMVIESFGTTTLLDEDGKHAWPRDLRVHGTDPASRLNLHIVPMRCDQHALAEDKLGTRIPVSIAAGRWHGVLRLNAGHEFDRAVYSFITEACAAAGQTG</sequence>
<accession>A0ABY3W2X3</accession>
<evidence type="ECO:0008006" key="3">
    <source>
        <dbReference type="Google" id="ProtNLM"/>
    </source>
</evidence>
<gene>
    <name evidence="1" type="ORF">MNQ99_10445</name>
</gene>
<keyword evidence="2" id="KW-1185">Reference proteome</keyword>
<dbReference type="EMBL" id="CP093326">
    <property type="protein sequence ID" value="UNK44424.1"/>
    <property type="molecule type" value="Genomic_DNA"/>
</dbReference>
<dbReference type="Proteomes" id="UP000829069">
    <property type="component" value="Chromosome"/>
</dbReference>
<dbReference type="RefSeq" id="WP_241912909.1">
    <property type="nucleotide sequence ID" value="NZ_CP093326.1"/>
</dbReference>
<evidence type="ECO:0000313" key="2">
    <source>
        <dbReference type="Proteomes" id="UP000829069"/>
    </source>
</evidence>
<organism evidence="1 2">
    <name type="scientific">Arthrobacter sulfonylureivorans</name>
    <dbReference type="NCBI Taxonomy" id="2486855"/>
    <lineage>
        <taxon>Bacteria</taxon>
        <taxon>Bacillati</taxon>
        <taxon>Actinomycetota</taxon>
        <taxon>Actinomycetes</taxon>
        <taxon>Micrococcales</taxon>
        <taxon>Micrococcaceae</taxon>
        <taxon>Arthrobacter</taxon>
    </lineage>
</organism>
<reference evidence="1 2" key="1">
    <citation type="submission" date="2022-03" db="EMBL/GenBank/DDBJ databases">
        <title>Isotopic signatures of nitrous oxide derived from detoxification processes.</title>
        <authorList>
            <person name="Behrendt U."/>
            <person name="Buchen C."/>
            <person name="Well R."/>
            <person name="Ulrich A."/>
            <person name="Rohe L."/>
            <person name="Kolb S."/>
            <person name="Schloter M."/>
            <person name="Horn M.A."/>
            <person name="Augustin J."/>
        </authorList>
    </citation>
    <scope>NUCLEOTIDE SEQUENCE [LARGE SCALE GENOMIC DNA]</scope>
    <source>
        <strain evidence="1 2">S4-C24</strain>
    </source>
</reference>